<dbReference type="AlphaFoldDB" id="A0A432DSB7"/>
<evidence type="ECO:0000313" key="2">
    <source>
        <dbReference type="Proteomes" id="UP000276953"/>
    </source>
</evidence>
<organism evidence="1 2">
    <name type="scientific">Chryseobacterium arthrosphaerae</name>
    <dbReference type="NCBI Taxonomy" id="651561"/>
    <lineage>
        <taxon>Bacteria</taxon>
        <taxon>Pseudomonadati</taxon>
        <taxon>Bacteroidota</taxon>
        <taxon>Flavobacteriia</taxon>
        <taxon>Flavobacteriales</taxon>
        <taxon>Weeksellaceae</taxon>
        <taxon>Chryseobacterium group</taxon>
        <taxon>Chryseobacterium</taxon>
    </lineage>
</organism>
<dbReference type="EMBL" id="RYFC01000003">
    <property type="protein sequence ID" value="RTZ46022.1"/>
    <property type="molecule type" value="Genomic_DNA"/>
</dbReference>
<evidence type="ECO:0000313" key="1">
    <source>
        <dbReference type="EMBL" id="RTZ46022.1"/>
    </source>
</evidence>
<proteinExistence type="predicted"/>
<sequence length="67" mass="7688">MGLFDFLLRGRRKRSHNEVTFATDSPDEVITAVLPEETTVPSEEDKYYLRRNDCPISEEGNLSILKS</sequence>
<accession>A0A432DSB7</accession>
<name>A0A432DSB7_9FLAO</name>
<protein>
    <submittedName>
        <fullName evidence="1">Uncharacterized protein</fullName>
    </submittedName>
</protein>
<reference evidence="1 2" key="1">
    <citation type="submission" date="2018-12" db="EMBL/GenBank/DDBJ databases">
        <title>Draft Genome Sequence of Chryseobacterium arthrosphaerae strain ED882-96 Isolated from the Blood of a Patient with Liver Cirrhosis in Taiwan.</title>
        <authorList>
            <person name="Lin J.-N."/>
            <person name="Lai C.-H."/>
            <person name="Yang C.-H."/>
            <person name="Huang Y.-H."/>
        </authorList>
    </citation>
    <scope>NUCLEOTIDE SEQUENCE [LARGE SCALE GENOMIC DNA]</scope>
    <source>
        <strain evidence="1 2">ED882-96</strain>
    </source>
</reference>
<gene>
    <name evidence="1" type="ORF">EJ377_15710</name>
</gene>
<comment type="caution">
    <text evidence="1">The sequence shown here is derived from an EMBL/GenBank/DDBJ whole genome shotgun (WGS) entry which is preliminary data.</text>
</comment>
<dbReference type="Proteomes" id="UP000276953">
    <property type="component" value="Unassembled WGS sequence"/>
</dbReference>